<gene>
    <name evidence="1" type="ORF">NQF64_00705</name>
</gene>
<evidence type="ECO:0000313" key="1">
    <source>
        <dbReference type="EMBL" id="MCX5613771.1"/>
    </source>
</evidence>
<dbReference type="Proteomes" id="UP001165648">
    <property type="component" value="Unassembled WGS sequence"/>
</dbReference>
<comment type="caution">
    <text evidence="1">The sequence shown here is derived from an EMBL/GenBank/DDBJ whole genome shotgun (WGS) entry which is preliminary data.</text>
</comment>
<organism evidence="1 2">
    <name type="scientific">Bombella saccharophila</name>
    <dbReference type="NCBI Taxonomy" id="2967338"/>
    <lineage>
        <taxon>Bacteria</taxon>
        <taxon>Pseudomonadati</taxon>
        <taxon>Pseudomonadota</taxon>
        <taxon>Alphaproteobacteria</taxon>
        <taxon>Acetobacterales</taxon>
        <taxon>Acetobacteraceae</taxon>
        <taxon>Bombella</taxon>
    </lineage>
</organism>
<keyword evidence="2" id="KW-1185">Reference proteome</keyword>
<sequence length="147" mass="15940">MAITLDPAHLPKLDVLSLAQNGLILRAERETPEGSIPCFLTRAGWEELIAHHKTTPEETEAQIGARLLPALERICARLLSEAAKEAEQQHKEDATVFTLQTDLFPSSAQTRLVFVADKTHPVACALIGTVEHINHLLSTSGTITGCA</sequence>
<accession>A0ABT3W4I3</accession>
<evidence type="ECO:0000313" key="2">
    <source>
        <dbReference type="Proteomes" id="UP001165648"/>
    </source>
</evidence>
<protein>
    <submittedName>
        <fullName evidence="1">Uncharacterized protein</fullName>
    </submittedName>
</protein>
<name>A0ABT3W4I3_9PROT</name>
<dbReference type="EMBL" id="JANIDW010000001">
    <property type="protein sequence ID" value="MCX5613771.1"/>
    <property type="molecule type" value="Genomic_DNA"/>
</dbReference>
<reference evidence="1 2" key="1">
    <citation type="submission" date="2022-07" db="EMBL/GenBank/DDBJ databases">
        <title>Bombella genomes.</title>
        <authorList>
            <person name="Harer L."/>
            <person name="Styblova S."/>
            <person name="Ehrmann M."/>
        </authorList>
    </citation>
    <scope>NUCLEOTIDE SEQUENCE [LARGE SCALE GENOMIC DNA]</scope>
    <source>
        <strain evidence="1 2">TMW 2.2558</strain>
    </source>
</reference>
<proteinExistence type="predicted"/>
<dbReference type="RefSeq" id="WP_099026205.1">
    <property type="nucleotide sequence ID" value="NZ_JANIDW010000001.1"/>
</dbReference>